<feature type="compositionally biased region" description="Low complexity" evidence="1">
    <location>
        <begin position="388"/>
        <end position="399"/>
    </location>
</feature>
<name>A0ABY9DL04_VITVI</name>
<dbReference type="PANTHER" id="PTHR33781:SF3">
    <property type="entry name" value="PROTEIN PHYTOCHROME KINASE SUBSTRATE 3"/>
    <property type="match status" value="1"/>
</dbReference>
<dbReference type="PANTHER" id="PTHR33781">
    <property type="entry name" value="PROTEIN PHYTOCHROME KINASE SUBSTRATE 1-RELATED"/>
    <property type="match status" value="1"/>
</dbReference>
<evidence type="ECO:0000313" key="3">
    <source>
        <dbReference type="Proteomes" id="UP001227230"/>
    </source>
</evidence>
<dbReference type="InterPro" id="IPR039615">
    <property type="entry name" value="PKS"/>
</dbReference>
<feature type="compositionally biased region" description="Basic and acidic residues" evidence="1">
    <location>
        <begin position="369"/>
        <end position="382"/>
    </location>
</feature>
<protein>
    <recommendedName>
        <fullName evidence="4">Protein phytochrome kinase substrate 1</fullName>
    </recommendedName>
</protein>
<evidence type="ECO:0000256" key="1">
    <source>
        <dbReference type="SAM" id="MobiDB-lite"/>
    </source>
</evidence>
<evidence type="ECO:0008006" key="4">
    <source>
        <dbReference type="Google" id="ProtNLM"/>
    </source>
</evidence>
<reference evidence="2 3" key="1">
    <citation type="journal article" date="2023" name="Hortic Res">
        <title>The complete reference genome for grapevine (Vitis vinifera L.) genetics and breeding.</title>
        <authorList>
            <person name="Shi X."/>
            <person name="Cao S."/>
            <person name="Wang X."/>
            <person name="Huang S."/>
            <person name="Wang Y."/>
            <person name="Liu Z."/>
            <person name="Liu W."/>
            <person name="Leng X."/>
            <person name="Peng Y."/>
            <person name="Wang N."/>
            <person name="Wang Y."/>
            <person name="Ma Z."/>
            <person name="Xu X."/>
            <person name="Zhang F."/>
            <person name="Xue H."/>
            <person name="Zhong H."/>
            <person name="Wang Y."/>
            <person name="Zhang K."/>
            <person name="Velt A."/>
            <person name="Avia K."/>
            <person name="Holtgrawe D."/>
            <person name="Grimplet J."/>
            <person name="Matus J.T."/>
            <person name="Ware D."/>
            <person name="Wu X."/>
            <person name="Wang H."/>
            <person name="Liu C."/>
            <person name="Fang Y."/>
            <person name="Rustenholz C."/>
            <person name="Cheng Z."/>
            <person name="Xiao H."/>
            <person name="Zhou Y."/>
        </authorList>
    </citation>
    <scope>NUCLEOTIDE SEQUENCE [LARGE SCALE GENOMIC DNA]</scope>
    <source>
        <strain evidence="3">cv. Pinot noir / PN40024</strain>
        <tissue evidence="2">Leaf</tissue>
    </source>
</reference>
<organism evidence="2 3">
    <name type="scientific">Vitis vinifera</name>
    <name type="common">Grape</name>
    <dbReference type="NCBI Taxonomy" id="29760"/>
    <lineage>
        <taxon>Eukaryota</taxon>
        <taxon>Viridiplantae</taxon>
        <taxon>Streptophyta</taxon>
        <taxon>Embryophyta</taxon>
        <taxon>Tracheophyta</taxon>
        <taxon>Spermatophyta</taxon>
        <taxon>Magnoliopsida</taxon>
        <taxon>eudicotyledons</taxon>
        <taxon>Gunneridae</taxon>
        <taxon>Pentapetalae</taxon>
        <taxon>rosids</taxon>
        <taxon>Vitales</taxon>
        <taxon>Vitaceae</taxon>
        <taxon>Viteae</taxon>
        <taxon>Vitis</taxon>
    </lineage>
</organism>
<evidence type="ECO:0000313" key="2">
    <source>
        <dbReference type="EMBL" id="WKA08408.1"/>
    </source>
</evidence>
<accession>A0ABY9DL04</accession>
<sequence>MDNAANSLHLRDASFSAYLSTAEENFAVKLAESIQSPYLPLTSTQEAAYPVNLGRTMSVEEGELRVFGAEKYFNMKMDDGRRRLTTSSSLTHRQIKEDRADLHCTKPKIRPGTPSASSEASWNSHAALLPRLLRNPSPSKQRKANAKMIFAGFGCNGSCSDKKSVYVDTNAEPGGVHGKEIRKKVAQNDPNPLMLDRTRLSQPGFPVKNEIHSRSFDKASIGCKREEYYGYPIINSGLESLTVKGESVDKRAEEEGRKSLEVFGSHMLKKGDVATNLERKLSVLTWDAIPKVQTVPTTSEGTGIYEDNESDASSDLFEIENLSGSAHPLFNRQASDGMSSCTRYEPSEASIEWSVVTASAADFSVTSDFDEKKQVESTENSREMNFASTPTRPSKTKSSVGKEAQRSRPTGLLGCRSDKAVRVSEPAYRTNDKVKSDPGWHHRLDSSMPLGKSQGENKVKDFEFPQAQHAFA</sequence>
<feature type="region of interest" description="Disordered" evidence="1">
    <location>
        <begin position="368"/>
        <end position="472"/>
    </location>
</feature>
<proteinExistence type="predicted"/>
<feature type="compositionally biased region" description="Basic and acidic residues" evidence="1">
    <location>
        <begin position="430"/>
        <end position="445"/>
    </location>
</feature>
<gene>
    <name evidence="2" type="ORF">VitviT2T_026134</name>
</gene>
<dbReference type="EMBL" id="CP126664">
    <property type="protein sequence ID" value="WKA08408.1"/>
    <property type="molecule type" value="Genomic_DNA"/>
</dbReference>
<dbReference type="Proteomes" id="UP001227230">
    <property type="component" value="Chromosome 17"/>
</dbReference>
<keyword evidence="3" id="KW-1185">Reference proteome</keyword>